<sequence length="205" mass="22120">NTVIEKGEVTSSLVGPLVALHHQALLIAAIWPGGRGNVSAGALVGSNHTGRAADQEIMIGEGVFFGLGVNVKLPIDLMRAPYTIIAPGPLVSPQRMEFPFSLVREPGAELAEAFARAKPRQPVPHEMLPGWVLAESPYTVVRAGKKYRDRYRAKRSPLDTDPLRPEVLALVRDARDRLRAAPEKDIYTGEEIPGLGACAMSEAGR</sequence>
<feature type="non-terminal residue" evidence="1">
    <location>
        <position position="205"/>
    </location>
</feature>
<gene>
    <name evidence="1" type="ORF">S01H1_81783</name>
</gene>
<organism evidence="1">
    <name type="scientific">marine sediment metagenome</name>
    <dbReference type="NCBI Taxonomy" id="412755"/>
    <lineage>
        <taxon>unclassified sequences</taxon>
        <taxon>metagenomes</taxon>
        <taxon>ecological metagenomes</taxon>
    </lineage>
</organism>
<evidence type="ECO:0000313" key="1">
    <source>
        <dbReference type="EMBL" id="GAG45181.1"/>
    </source>
</evidence>
<feature type="non-terminal residue" evidence="1">
    <location>
        <position position="1"/>
    </location>
</feature>
<name>X0Z9P1_9ZZZZ</name>
<comment type="caution">
    <text evidence="1">The sequence shown here is derived from an EMBL/GenBank/DDBJ whole genome shotgun (WGS) entry which is preliminary data.</text>
</comment>
<reference evidence="1" key="1">
    <citation type="journal article" date="2014" name="Front. Microbiol.">
        <title>High frequency of phylogenetically diverse reductive dehalogenase-homologous genes in deep subseafloor sedimentary metagenomes.</title>
        <authorList>
            <person name="Kawai M."/>
            <person name="Futagami T."/>
            <person name="Toyoda A."/>
            <person name="Takaki Y."/>
            <person name="Nishi S."/>
            <person name="Hori S."/>
            <person name="Arai W."/>
            <person name="Tsubouchi T."/>
            <person name="Morono Y."/>
            <person name="Uchiyama I."/>
            <person name="Ito T."/>
            <person name="Fujiyama A."/>
            <person name="Inagaki F."/>
            <person name="Takami H."/>
        </authorList>
    </citation>
    <scope>NUCLEOTIDE SEQUENCE</scope>
    <source>
        <strain evidence="1">Expedition CK06-06</strain>
    </source>
</reference>
<dbReference type="EMBL" id="BARS01055388">
    <property type="protein sequence ID" value="GAG45181.1"/>
    <property type="molecule type" value="Genomic_DNA"/>
</dbReference>
<accession>X0Z9P1</accession>
<dbReference type="AlphaFoldDB" id="X0Z9P1"/>
<protein>
    <submittedName>
        <fullName evidence="1">Uncharacterized protein</fullName>
    </submittedName>
</protein>
<proteinExistence type="predicted"/>